<evidence type="ECO:0000313" key="3">
    <source>
        <dbReference type="EMBL" id="TSA81120.1"/>
    </source>
</evidence>
<dbReference type="InterPro" id="IPR052515">
    <property type="entry name" value="Gfo/Idh/MocA_Oxidoreductase"/>
</dbReference>
<reference evidence="3 4" key="3">
    <citation type="submission" date="2019-07" db="EMBL/GenBank/DDBJ databases">
        <authorList>
            <person name="Papic B."/>
        </authorList>
    </citation>
    <scope>NUCLEOTIDE SEQUENCE [LARGE SCALE GENOMIC DNA]</scope>
    <source>
        <strain evidence="3 4">L8b</strain>
    </source>
</reference>
<dbReference type="Proteomes" id="UP000319322">
    <property type="component" value="Unassembled WGS sequence"/>
</dbReference>
<accession>A0A553ULP2</accession>
<evidence type="ECO:0000259" key="1">
    <source>
        <dbReference type="Pfam" id="PF01408"/>
    </source>
</evidence>
<dbReference type="Pfam" id="PF02894">
    <property type="entry name" value="GFO_IDH_MocA_C"/>
    <property type="match status" value="1"/>
</dbReference>
<dbReference type="OrthoDB" id="9815825at2"/>
<dbReference type="Gene3D" id="3.40.50.720">
    <property type="entry name" value="NAD(P)-binding Rossmann-like Domain"/>
    <property type="match status" value="1"/>
</dbReference>
<dbReference type="RefSeq" id="WP_120948632.1">
    <property type="nucleotide sequence ID" value="NZ_QXQP01000023.1"/>
</dbReference>
<dbReference type="Gene3D" id="3.30.360.10">
    <property type="entry name" value="Dihydrodipicolinate Reductase, domain 2"/>
    <property type="match status" value="1"/>
</dbReference>
<dbReference type="InterPro" id="IPR000683">
    <property type="entry name" value="Gfo/Idh/MocA-like_OxRdtase_N"/>
</dbReference>
<comment type="caution">
    <text evidence="3">The sequence shown here is derived from an EMBL/GenBank/DDBJ whole genome shotgun (WGS) entry which is preliminary data.</text>
</comment>
<feature type="domain" description="Gfo/Idh/MocA-like oxidoreductase N-terminal" evidence="1">
    <location>
        <begin position="3"/>
        <end position="124"/>
    </location>
</feature>
<dbReference type="AlphaFoldDB" id="A0A553ULP2"/>
<dbReference type="EMBL" id="VKGC01000022">
    <property type="protein sequence ID" value="TSA81120.1"/>
    <property type="molecule type" value="Genomic_DNA"/>
</dbReference>
<keyword evidence="4" id="KW-1185">Reference proteome</keyword>
<organism evidence="3 4">
    <name type="scientific">Helicobacter mehlei</name>
    <dbReference type="NCBI Taxonomy" id="2316080"/>
    <lineage>
        <taxon>Bacteria</taxon>
        <taxon>Pseudomonadati</taxon>
        <taxon>Campylobacterota</taxon>
        <taxon>Epsilonproteobacteria</taxon>
        <taxon>Campylobacterales</taxon>
        <taxon>Helicobacteraceae</taxon>
        <taxon>Helicobacter</taxon>
    </lineage>
</organism>
<proteinExistence type="predicted"/>
<dbReference type="PANTHER" id="PTHR43249">
    <property type="entry name" value="UDP-N-ACETYL-2-AMINO-2-DEOXY-D-GLUCURONATE OXIDASE"/>
    <property type="match status" value="1"/>
</dbReference>
<dbReference type="PANTHER" id="PTHR43249:SF1">
    <property type="entry name" value="D-GLUCOSIDE 3-DEHYDROGENASE"/>
    <property type="match status" value="1"/>
</dbReference>
<gene>
    <name evidence="3" type="ORF">FNE76_06845</name>
</gene>
<sequence length="315" mass="35643">MLFGIIGVGGFVAPRHIKAIYETGHVLDCAVDEHDSVGVLDQYYLDCEFFTSLADLHQYLQDCKAQDKFLDFMAICTPNYLHFEHIEFALSHGIHAICEKPLVLDPNELDEIKALEKKYNRRVFNILQLRTHPNIINLKNSIQASLQEDPSKIYHISLTYLVLRGKWYFNSWKGDEDKSGGLATNIGIHFFDVLLDIFGDVVDNAVYIHEPDCIGGLLSLEHAKVSWFLSINPSRFGLQQTGAYRSLVLEGKDVDFSSEFDNLHTKCYQQILNDEGYGVDVVRPAVVLASAIRHLSPSKPDEDCHPLCHKALCCE</sequence>
<reference evidence="4" key="2">
    <citation type="submission" date="2019-07" db="EMBL/GenBank/DDBJ databases">
        <title>Helicobacter labacensis sp. nov., Helicobacter mehlei sp. nov. and Helicobacter vulpis sp. nov., isolated from gastric mucosa of red fox (Vulpis vulpis).</title>
        <authorList>
            <person name="Papic B."/>
        </authorList>
    </citation>
    <scope>NUCLEOTIDE SEQUENCE [LARGE SCALE GENOMIC DNA]</scope>
    <source>
        <strain evidence="4">L8b</strain>
    </source>
</reference>
<dbReference type="InterPro" id="IPR004104">
    <property type="entry name" value="Gfo/Idh/MocA-like_OxRdtase_C"/>
</dbReference>
<reference evidence="3 4" key="1">
    <citation type="submission" date="2019-07" db="EMBL/GenBank/DDBJ databases">
        <title>Helicobacter labacensis sp. nov., Helicobacter mehlei sp. nov. and Helicobacter vulpis sp. nov., isolated from gastric mucosa of red fox (Vulpis vulpis).</title>
        <authorList>
            <person name="Kusar D."/>
            <person name="Gruntar I."/>
            <person name="Pate M."/>
            <person name="Zajc U."/>
            <person name="Ocepek M."/>
        </authorList>
    </citation>
    <scope>NUCLEOTIDE SEQUENCE [LARGE SCALE GENOMIC DNA]</scope>
    <source>
        <strain evidence="3 4">L8b</strain>
    </source>
</reference>
<evidence type="ECO:0000259" key="2">
    <source>
        <dbReference type="Pfam" id="PF02894"/>
    </source>
</evidence>
<protein>
    <submittedName>
        <fullName evidence="3">Gfo/Idh/MocA family oxidoreductase</fullName>
    </submittedName>
</protein>
<dbReference type="InterPro" id="IPR036291">
    <property type="entry name" value="NAD(P)-bd_dom_sf"/>
</dbReference>
<feature type="domain" description="Gfo/Idh/MocA-like oxidoreductase C-terminal" evidence="2">
    <location>
        <begin position="154"/>
        <end position="225"/>
    </location>
</feature>
<dbReference type="SUPFAM" id="SSF51735">
    <property type="entry name" value="NAD(P)-binding Rossmann-fold domains"/>
    <property type="match status" value="1"/>
</dbReference>
<evidence type="ECO:0000313" key="4">
    <source>
        <dbReference type="Proteomes" id="UP000319322"/>
    </source>
</evidence>
<dbReference type="GO" id="GO:0000166">
    <property type="term" value="F:nucleotide binding"/>
    <property type="evidence" value="ECO:0007669"/>
    <property type="project" value="InterPro"/>
</dbReference>
<dbReference type="Pfam" id="PF01408">
    <property type="entry name" value="GFO_IDH_MocA"/>
    <property type="match status" value="1"/>
</dbReference>
<name>A0A553ULP2_9HELI</name>